<gene>
    <name evidence="10" type="ORF">EDL96_02240</name>
</gene>
<dbReference type="EMBL" id="RKMF01000002">
    <property type="protein sequence ID" value="ROZ64686.1"/>
    <property type="molecule type" value="Genomic_DNA"/>
</dbReference>
<dbReference type="PROSITE" id="PS00070">
    <property type="entry name" value="ALDEHYDE_DEHYDR_CYS"/>
    <property type="match status" value="1"/>
</dbReference>
<dbReference type="Gene3D" id="3.40.605.10">
    <property type="entry name" value="Aldehyde Dehydrogenase, Chain A, domain 1"/>
    <property type="match status" value="1"/>
</dbReference>
<dbReference type="PROSITE" id="PS00687">
    <property type="entry name" value="ALDEHYDE_DEHYDR_GLU"/>
    <property type="match status" value="1"/>
</dbReference>
<evidence type="ECO:0000259" key="9">
    <source>
        <dbReference type="Pfam" id="PF00171"/>
    </source>
</evidence>
<organism evidence="10 11">
    <name type="scientific">Kocuria soli</name>
    <dbReference type="NCBI Taxonomy" id="2485125"/>
    <lineage>
        <taxon>Bacteria</taxon>
        <taxon>Bacillati</taxon>
        <taxon>Actinomycetota</taxon>
        <taxon>Actinomycetes</taxon>
        <taxon>Micrococcales</taxon>
        <taxon>Micrococcaceae</taxon>
        <taxon>Kocuria</taxon>
    </lineage>
</organism>
<dbReference type="PANTHER" id="PTHR43570">
    <property type="entry name" value="ALDEHYDE DEHYDROGENASE"/>
    <property type="match status" value="1"/>
</dbReference>
<dbReference type="GO" id="GO:0004029">
    <property type="term" value="F:aldehyde dehydrogenase (NAD+) activity"/>
    <property type="evidence" value="ECO:0007669"/>
    <property type="project" value="TreeGrafter"/>
</dbReference>
<comment type="caution">
    <text evidence="10">The sequence shown here is derived from an EMBL/GenBank/DDBJ whole genome shotgun (WGS) entry which is preliminary data.</text>
</comment>
<evidence type="ECO:0000256" key="5">
    <source>
        <dbReference type="PIRSR" id="PIRSR036492-1"/>
    </source>
</evidence>
<name>A0A3N3ZWA9_9MICC</name>
<keyword evidence="3" id="KW-0520">NAD</keyword>
<keyword evidence="11" id="KW-1185">Reference proteome</keyword>
<dbReference type="Pfam" id="PF00171">
    <property type="entry name" value="Aldedh"/>
    <property type="match status" value="1"/>
</dbReference>
<dbReference type="InterPro" id="IPR015590">
    <property type="entry name" value="Aldehyde_DH_dom"/>
</dbReference>
<evidence type="ECO:0000313" key="10">
    <source>
        <dbReference type="EMBL" id="ROZ64686.1"/>
    </source>
</evidence>
<feature type="domain" description="Aldehyde dehydrogenase" evidence="9">
    <location>
        <begin position="41"/>
        <end position="470"/>
    </location>
</feature>
<dbReference type="InterPro" id="IPR016161">
    <property type="entry name" value="Ald_DH/histidinol_DH"/>
</dbReference>
<feature type="active site" evidence="5">
    <location>
        <position position="284"/>
    </location>
</feature>
<reference evidence="10 11" key="1">
    <citation type="submission" date="2018-10" db="EMBL/GenBank/DDBJ databases">
        <title>Kocuria sp. M5W7-7, whole genome shotgun sequence.</title>
        <authorList>
            <person name="Tuo L."/>
        </authorList>
    </citation>
    <scope>NUCLEOTIDE SEQUENCE [LARGE SCALE GENOMIC DNA]</scope>
    <source>
        <strain evidence="10 11">M5W7-7</strain>
    </source>
</reference>
<dbReference type="InterPro" id="IPR016163">
    <property type="entry name" value="Ald_DH_C"/>
</dbReference>
<dbReference type="AlphaFoldDB" id="A0A3N3ZWA9"/>
<dbReference type="GO" id="GO:0005737">
    <property type="term" value="C:cytoplasm"/>
    <property type="evidence" value="ECO:0007669"/>
    <property type="project" value="TreeGrafter"/>
</dbReference>
<feature type="compositionally biased region" description="Polar residues" evidence="8">
    <location>
        <begin position="1"/>
        <end position="13"/>
    </location>
</feature>
<feature type="region of interest" description="Disordered" evidence="8">
    <location>
        <begin position="1"/>
        <end position="30"/>
    </location>
</feature>
<dbReference type="RefSeq" id="WP_123824014.1">
    <property type="nucleotide sequence ID" value="NZ_RKMF01000002.1"/>
</dbReference>
<dbReference type="CDD" id="cd07087">
    <property type="entry name" value="ALDH_F3-13-14_CALDH-like"/>
    <property type="match status" value="1"/>
</dbReference>
<dbReference type="Gene3D" id="3.40.309.10">
    <property type="entry name" value="Aldehyde Dehydrogenase, Chain A, domain 2"/>
    <property type="match status" value="1"/>
</dbReference>
<dbReference type="InterPro" id="IPR016160">
    <property type="entry name" value="Ald_DH_CS_CYS"/>
</dbReference>
<feature type="active site" evidence="5 6">
    <location>
        <position position="250"/>
    </location>
</feature>
<dbReference type="PIRSF" id="PIRSF036492">
    <property type="entry name" value="ALDH"/>
    <property type="match status" value="1"/>
</dbReference>
<dbReference type="FunFam" id="3.40.309.10:FF:000003">
    <property type="entry name" value="Aldehyde dehydrogenase"/>
    <property type="match status" value="1"/>
</dbReference>
<sequence>MDINGLGNTSTPGSEHASGPPRLQDHADHDSQLNPVEGLAADAESAIHQAVAAARLAFTPPMSLEDRLERLDRLEAMVRERADDFVEALALDLGKHPTEAWATEIGTVLAEIAHLRQLLPQWVRPHKVPAAASLAPSRSWVENQPLGTVLIIAPWNYPVQLLLSPLAGALAAGNTAVVKPSEVTPHVAEALAAALPEYLGEAVGVVTGGVPETTRVLQHRFDHVFYTGNGTVARVVMEAAARYLTPVTLELGGKSPAWIDATVDLPVAAQRIAWAKFLNAGQTCVAPDYVLGPPEVLAQLEPLLVSAIRKLYGTDPAVSESYGRIVTGRHLSKLTDLMNLVDPEDVVTGGGVDASQRYLAPTVIRSAVDGPFMQDEIFGPVLPLVPVDDHRAALDVINAGEKPLALYVFSQDDDVRTAFREETSSGGLVMGAALVHLAHPQLPFGGVGGSGIGNYHGRYSLEAFSHQRAVLDKPLTPDTLKAVYPPYGPLKSKLTKLALGMPSPAAVGRKLFKR</sequence>
<evidence type="ECO:0000256" key="1">
    <source>
        <dbReference type="ARBA" id="ARBA00009986"/>
    </source>
</evidence>
<evidence type="ECO:0000256" key="8">
    <source>
        <dbReference type="SAM" id="MobiDB-lite"/>
    </source>
</evidence>
<protein>
    <recommendedName>
        <fullName evidence="4">Aldehyde dehydrogenase</fullName>
    </recommendedName>
</protein>
<evidence type="ECO:0000256" key="4">
    <source>
        <dbReference type="PIRNR" id="PIRNR036492"/>
    </source>
</evidence>
<evidence type="ECO:0000256" key="3">
    <source>
        <dbReference type="ARBA" id="ARBA00023027"/>
    </source>
</evidence>
<dbReference type="InterPro" id="IPR029510">
    <property type="entry name" value="Ald_DH_CS_GLU"/>
</dbReference>
<evidence type="ECO:0000256" key="2">
    <source>
        <dbReference type="ARBA" id="ARBA00023002"/>
    </source>
</evidence>
<accession>A0A3N3ZWA9</accession>
<evidence type="ECO:0000256" key="6">
    <source>
        <dbReference type="PROSITE-ProRule" id="PRU10007"/>
    </source>
</evidence>
<dbReference type="GO" id="GO:0006081">
    <property type="term" value="P:aldehyde metabolic process"/>
    <property type="evidence" value="ECO:0007669"/>
    <property type="project" value="InterPro"/>
</dbReference>
<evidence type="ECO:0000256" key="7">
    <source>
        <dbReference type="RuleBase" id="RU003345"/>
    </source>
</evidence>
<keyword evidence="2 4" id="KW-0560">Oxidoreductase</keyword>
<evidence type="ECO:0000313" key="11">
    <source>
        <dbReference type="Proteomes" id="UP000270616"/>
    </source>
</evidence>
<proteinExistence type="inferred from homology"/>
<dbReference type="SUPFAM" id="SSF53720">
    <property type="entry name" value="ALDH-like"/>
    <property type="match status" value="1"/>
</dbReference>
<dbReference type="InterPro" id="IPR012394">
    <property type="entry name" value="Aldehyde_DH_NAD(P)"/>
</dbReference>
<dbReference type="PANTHER" id="PTHR43570:SF16">
    <property type="entry name" value="ALDEHYDE DEHYDROGENASE TYPE III, ISOFORM Q"/>
    <property type="match status" value="1"/>
</dbReference>
<dbReference type="Proteomes" id="UP000270616">
    <property type="component" value="Unassembled WGS sequence"/>
</dbReference>
<dbReference type="InterPro" id="IPR016162">
    <property type="entry name" value="Ald_DH_N"/>
</dbReference>
<dbReference type="FunFam" id="3.40.605.10:FF:000004">
    <property type="entry name" value="Aldehyde dehydrogenase"/>
    <property type="match status" value="1"/>
</dbReference>
<comment type="similarity">
    <text evidence="1 4 7">Belongs to the aldehyde dehydrogenase family.</text>
</comment>
<dbReference type="OrthoDB" id="6882680at2"/>